<evidence type="ECO:0000256" key="1">
    <source>
        <dbReference type="SAM" id="Phobius"/>
    </source>
</evidence>
<dbReference type="EMBL" id="UOEH01000531">
    <property type="protein sequence ID" value="VAW06606.1"/>
    <property type="molecule type" value="Genomic_DNA"/>
</dbReference>
<protein>
    <submittedName>
        <fullName evidence="2">Uncharacterized protein</fullName>
    </submittedName>
</protein>
<dbReference type="AlphaFoldDB" id="A0A3B0THS8"/>
<feature type="transmembrane region" description="Helical" evidence="1">
    <location>
        <begin position="102"/>
        <end position="119"/>
    </location>
</feature>
<proteinExistence type="predicted"/>
<evidence type="ECO:0000313" key="2">
    <source>
        <dbReference type="EMBL" id="VAW06606.1"/>
    </source>
</evidence>
<accession>A0A3B0THS8</accession>
<reference evidence="2" key="1">
    <citation type="submission" date="2018-06" db="EMBL/GenBank/DDBJ databases">
        <authorList>
            <person name="Zhirakovskaya E."/>
        </authorList>
    </citation>
    <scope>NUCLEOTIDE SEQUENCE</scope>
</reference>
<keyword evidence="1" id="KW-0472">Membrane</keyword>
<name>A0A3B0THS8_9ZZZZ</name>
<keyword evidence="1" id="KW-1133">Transmembrane helix</keyword>
<keyword evidence="1" id="KW-0812">Transmembrane</keyword>
<organism evidence="2">
    <name type="scientific">hydrothermal vent metagenome</name>
    <dbReference type="NCBI Taxonomy" id="652676"/>
    <lineage>
        <taxon>unclassified sequences</taxon>
        <taxon>metagenomes</taxon>
        <taxon>ecological metagenomes</taxon>
    </lineage>
</organism>
<feature type="transmembrane region" description="Helical" evidence="1">
    <location>
        <begin position="64"/>
        <end position="82"/>
    </location>
</feature>
<sequence>MIFRLLLTLTGGLGAYGAGALVARHIETGSGCPTIGAIPICAIVLAGYVLVMAAAILPKGVRAPVFFTGWTPVAALAAVGVTLELITGDVCPKPPGGVPQCYLSAALALIVLVLMMGVMRKGRS</sequence>
<feature type="transmembrane region" description="Helical" evidence="1">
    <location>
        <begin position="36"/>
        <end position="57"/>
    </location>
</feature>
<gene>
    <name evidence="2" type="ORF">MNBD_ALPHA05-2469</name>
</gene>